<dbReference type="STRING" id="4565.A0A3B6CAE9"/>
<dbReference type="Gramene" id="TraesCS2B02G405400.1">
    <property type="protein sequence ID" value="TraesCS2B02G405400.1"/>
    <property type="gene ID" value="TraesCS2B02G405400"/>
</dbReference>
<dbReference type="Gramene" id="TraesCS2B03G1030700.1">
    <property type="protein sequence ID" value="TraesCS2B03G1030700.1.CDS"/>
    <property type="gene ID" value="TraesCS2B03G1030700"/>
</dbReference>
<reference evidence="1" key="2">
    <citation type="submission" date="2018-10" db="UniProtKB">
        <authorList>
            <consortium name="EnsemblPlants"/>
        </authorList>
    </citation>
    <scope>IDENTIFICATION</scope>
</reference>
<dbReference type="Pfam" id="PF02450">
    <property type="entry name" value="LCAT"/>
    <property type="match status" value="1"/>
</dbReference>
<dbReference type="OMA" id="VPFMELR"/>
<dbReference type="InterPro" id="IPR029058">
    <property type="entry name" value="AB_hydrolase_fold"/>
</dbReference>
<dbReference type="Proteomes" id="UP000019116">
    <property type="component" value="Chromosome 2B"/>
</dbReference>
<dbReference type="GO" id="GO:0006629">
    <property type="term" value="P:lipid metabolic process"/>
    <property type="evidence" value="ECO:0000318"/>
    <property type="project" value="GO_Central"/>
</dbReference>
<sequence>MTAGFSCPDLEARLTEAYTPSLPRCGALKGKGWFPIYHNTWDLVDHDYVPCFKEQASLVYDPALNDYRNLPGVETRVPNFGSAYGFNEKKIVPDREKLCLVSLRKEIEALGYRDGDTFSSSVRHRHAPPPPGQPSEVYSDYFARVKELVQHASEKNQNKPVILIGHSFGARVVLDFVNSTPLPWREKYIKHLFLISPAVPTGFTMALTHLTAGPSVFPVATVPFMELRALWRTFASSLLAMPSPVAFGDKPIIITQRKNYSAYDIEDFLLALGFSAEETVPFVKRVLPTMLNVEAPLVPTTHIIGTGIQTSEQLVFWEGNFDVAPENVYGDGDGSINLVSLLAFEKELRRQQNQNNAPYKFVAIANATHSGIVMQEHLLRRVMNEILEANR</sequence>
<evidence type="ECO:0008006" key="3">
    <source>
        <dbReference type="Google" id="ProtNLM"/>
    </source>
</evidence>
<keyword evidence="2" id="KW-1185">Reference proteome</keyword>
<organism evidence="1">
    <name type="scientific">Triticum aestivum</name>
    <name type="common">Wheat</name>
    <dbReference type="NCBI Taxonomy" id="4565"/>
    <lineage>
        <taxon>Eukaryota</taxon>
        <taxon>Viridiplantae</taxon>
        <taxon>Streptophyta</taxon>
        <taxon>Embryophyta</taxon>
        <taxon>Tracheophyta</taxon>
        <taxon>Spermatophyta</taxon>
        <taxon>Magnoliopsida</taxon>
        <taxon>Liliopsida</taxon>
        <taxon>Poales</taxon>
        <taxon>Poaceae</taxon>
        <taxon>BOP clade</taxon>
        <taxon>Pooideae</taxon>
        <taxon>Triticodae</taxon>
        <taxon>Triticeae</taxon>
        <taxon>Triticinae</taxon>
        <taxon>Triticum</taxon>
    </lineage>
</organism>
<dbReference type="Gene3D" id="3.40.50.1820">
    <property type="entry name" value="alpha/beta hydrolase"/>
    <property type="match status" value="1"/>
</dbReference>
<dbReference type="OrthoDB" id="599078at2759"/>
<dbReference type="InterPro" id="IPR003386">
    <property type="entry name" value="LACT/PDAT_acylTrfase"/>
</dbReference>
<dbReference type="SUPFAM" id="SSF53474">
    <property type="entry name" value="alpha/beta-Hydrolases"/>
    <property type="match status" value="1"/>
</dbReference>
<dbReference type="PANTHER" id="PTHR11440">
    <property type="entry name" value="LECITHIN-CHOLESTEROL ACYLTRANSFERASE-RELATED"/>
    <property type="match status" value="1"/>
</dbReference>
<dbReference type="EnsemblPlants" id="TraesCS2B02G405400.1">
    <property type="protein sequence ID" value="TraesCS2B02G405400.1"/>
    <property type="gene ID" value="TraesCS2B02G405400"/>
</dbReference>
<evidence type="ECO:0000313" key="1">
    <source>
        <dbReference type="EnsemblPlants" id="TraesCS2B02G405400.1"/>
    </source>
</evidence>
<dbReference type="SMR" id="A0A3B6CAE9"/>
<reference evidence="1" key="1">
    <citation type="submission" date="2018-08" db="EMBL/GenBank/DDBJ databases">
        <authorList>
            <person name="Rossello M."/>
        </authorList>
    </citation>
    <scope>NUCLEOTIDE SEQUENCE [LARGE SCALE GENOMIC DNA]</scope>
    <source>
        <strain evidence="1">cv. Chinese Spring</strain>
    </source>
</reference>
<protein>
    <recommendedName>
        <fullName evidence="3">Group XV phospholipase A2</fullName>
    </recommendedName>
</protein>
<dbReference type="GO" id="GO:0008374">
    <property type="term" value="F:O-acyltransferase activity"/>
    <property type="evidence" value="ECO:0007669"/>
    <property type="project" value="InterPro"/>
</dbReference>
<dbReference type="AlphaFoldDB" id="A0A3B6CAE9"/>
<name>A0A3B6CAE9_WHEAT</name>
<evidence type="ECO:0000313" key="2">
    <source>
        <dbReference type="Proteomes" id="UP000019116"/>
    </source>
</evidence>
<proteinExistence type="predicted"/>
<accession>A0A3B6CAE9</accession>